<dbReference type="RefSeq" id="WP_062944887.1">
    <property type="nucleotide sequence ID" value="NZ_CP171844.1"/>
</dbReference>
<dbReference type="EMBL" id="LVYU01000138">
    <property type="protein sequence ID" value="KZA97116.1"/>
    <property type="molecule type" value="Genomic_DNA"/>
</dbReference>
<dbReference type="InterPro" id="IPR005119">
    <property type="entry name" value="LysR_subst-bd"/>
</dbReference>
<evidence type="ECO:0000259" key="8">
    <source>
        <dbReference type="PROSITE" id="PS50931"/>
    </source>
</evidence>
<evidence type="ECO:0000256" key="5">
    <source>
        <dbReference type="ARBA" id="ARBA00054626"/>
    </source>
</evidence>
<comment type="similarity">
    <text evidence="1">Belongs to the LysR transcriptional regulatory family.</text>
</comment>
<dbReference type="PANTHER" id="PTHR30537">
    <property type="entry name" value="HTH-TYPE TRANSCRIPTIONAL REGULATOR"/>
    <property type="match status" value="1"/>
</dbReference>
<sequence length="295" mass="32219">MPDLLNLQTLIAAATSGSFAAAAKRLGISPAMVGRRIQALEQEYGVKLIERTTRTQRLTEVGSRFLVKANRIIDELEELNDISRPDAEAMSGRLRLSAPTTLGIKRLAPVVAQLAERHPALSVELNLSDRNVDLVAEGYDLAIRIGELKPSSLIARRVGSYHFVCCASPAYLDRFAVPERPEDLRLGRCILNLNLVPRDEWPFETKGGESFTVGVRGNIEIDNGEALRMAALAGAGIIYVPVDLVAEDIANGRLVEVLAGWRKLVLPIHAIHPSRRFVPGRIGAVIEAIARGLRD</sequence>
<dbReference type="PROSITE" id="PS50931">
    <property type="entry name" value="HTH_LYSR"/>
    <property type="match status" value="1"/>
</dbReference>
<dbReference type="Pfam" id="PF03466">
    <property type="entry name" value="LysR_substrate"/>
    <property type="match status" value="1"/>
</dbReference>
<proteinExistence type="inferred from homology"/>
<dbReference type="InterPro" id="IPR036388">
    <property type="entry name" value="WH-like_DNA-bd_sf"/>
</dbReference>
<dbReference type="InterPro" id="IPR036390">
    <property type="entry name" value="WH_DNA-bd_sf"/>
</dbReference>
<dbReference type="SUPFAM" id="SSF46785">
    <property type="entry name" value="Winged helix' DNA-binding domain"/>
    <property type="match status" value="1"/>
</dbReference>
<comment type="function">
    <text evidence="5">Transcriptional regulator of the ttuABCDE tartrate utilization operon.</text>
</comment>
<evidence type="ECO:0000313" key="9">
    <source>
        <dbReference type="EMBL" id="KZA97116.1"/>
    </source>
</evidence>
<dbReference type="InterPro" id="IPR000847">
    <property type="entry name" value="LysR_HTH_N"/>
</dbReference>
<feature type="domain" description="HTH lysR-type" evidence="8">
    <location>
        <begin position="2"/>
        <end position="59"/>
    </location>
</feature>
<dbReference type="AlphaFoldDB" id="A0A154I995"/>
<evidence type="ECO:0000256" key="1">
    <source>
        <dbReference type="ARBA" id="ARBA00009437"/>
    </source>
</evidence>
<dbReference type="GO" id="GO:0006351">
    <property type="term" value="P:DNA-templated transcription"/>
    <property type="evidence" value="ECO:0007669"/>
    <property type="project" value="TreeGrafter"/>
</dbReference>
<dbReference type="SUPFAM" id="SSF53850">
    <property type="entry name" value="Periplasmic binding protein-like II"/>
    <property type="match status" value="1"/>
</dbReference>
<comment type="caution">
    <text evidence="9">The sequence shown here is derived from an EMBL/GenBank/DDBJ whole genome shotgun (WGS) entry which is preliminary data.</text>
</comment>
<evidence type="ECO:0000256" key="7">
    <source>
        <dbReference type="ARBA" id="ARBA00083243"/>
    </source>
</evidence>
<accession>A0A154I995</accession>
<name>A0A154I995_RHILE</name>
<dbReference type="CDD" id="cd08422">
    <property type="entry name" value="PBP2_CrgA_like"/>
    <property type="match status" value="1"/>
</dbReference>
<keyword evidence="2" id="KW-0805">Transcription regulation</keyword>
<gene>
    <name evidence="9" type="ORF">A4A59_32660</name>
</gene>
<dbReference type="FunFam" id="1.10.10.10:FF:000001">
    <property type="entry name" value="LysR family transcriptional regulator"/>
    <property type="match status" value="1"/>
</dbReference>
<dbReference type="GO" id="GO:0043565">
    <property type="term" value="F:sequence-specific DNA binding"/>
    <property type="evidence" value="ECO:0007669"/>
    <property type="project" value="TreeGrafter"/>
</dbReference>
<organism evidence="9">
    <name type="scientific">Rhizobium leguminosarum</name>
    <dbReference type="NCBI Taxonomy" id="384"/>
    <lineage>
        <taxon>Bacteria</taxon>
        <taxon>Pseudomonadati</taxon>
        <taxon>Pseudomonadota</taxon>
        <taxon>Alphaproteobacteria</taxon>
        <taxon>Hyphomicrobiales</taxon>
        <taxon>Rhizobiaceae</taxon>
        <taxon>Rhizobium/Agrobacterium group</taxon>
        <taxon>Rhizobium</taxon>
    </lineage>
</organism>
<evidence type="ECO:0000256" key="6">
    <source>
        <dbReference type="ARBA" id="ARBA00067332"/>
    </source>
</evidence>
<reference evidence="9" key="1">
    <citation type="submission" date="2016-03" db="EMBL/GenBank/DDBJ databases">
        <title>Microsymbionts genomes from the relict species Vavilovia formosa.</title>
        <authorList>
            <person name="Chirak E."/>
            <person name="Kimeklis A."/>
            <person name="Kopat V."/>
            <person name="Andronov E."/>
        </authorList>
    </citation>
    <scope>NUCLEOTIDE SEQUENCE [LARGE SCALE GENOMIC DNA]</scope>
    <source>
        <strain evidence="9">Vaf12</strain>
    </source>
</reference>
<evidence type="ECO:0000256" key="3">
    <source>
        <dbReference type="ARBA" id="ARBA00023125"/>
    </source>
</evidence>
<dbReference type="InterPro" id="IPR058163">
    <property type="entry name" value="LysR-type_TF_proteobact-type"/>
</dbReference>
<keyword evidence="3" id="KW-0238">DNA-binding</keyword>
<dbReference type="Pfam" id="PF00126">
    <property type="entry name" value="HTH_1"/>
    <property type="match status" value="1"/>
</dbReference>
<evidence type="ECO:0000256" key="2">
    <source>
        <dbReference type="ARBA" id="ARBA00023015"/>
    </source>
</evidence>
<dbReference type="PANTHER" id="PTHR30537:SF5">
    <property type="entry name" value="HTH-TYPE TRANSCRIPTIONAL ACTIVATOR TTDR-RELATED"/>
    <property type="match status" value="1"/>
</dbReference>
<dbReference type="Gene3D" id="3.40.190.290">
    <property type="match status" value="1"/>
</dbReference>
<keyword evidence="4" id="KW-0804">Transcription</keyword>
<protein>
    <recommendedName>
        <fullName evidence="6">HTH-type transcriptional regulator TtuA</fullName>
    </recommendedName>
    <alternativeName>
        <fullName evidence="7">Tartrate utilization transcriptional regulator</fullName>
    </alternativeName>
</protein>
<dbReference type="Gene3D" id="1.10.10.10">
    <property type="entry name" value="Winged helix-like DNA-binding domain superfamily/Winged helix DNA-binding domain"/>
    <property type="match status" value="1"/>
</dbReference>
<evidence type="ECO:0000256" key="4">
    <source>
        <dbReference type="ARBA" id="ARBA00023163"/>
    </source>
</evidence>
<dbReference type="GO" id="GO:0003700">
    <property type="term" value="F:DNA-binding transcription factor activity"/>
    <property type="evidence" value="ECO:0007669"/>
    <property type="project" value="InterPro"/>
</dbReference>